<dbReference type="Gene3D" id="3.40.50.720">
    <property type="entry name" value="NAD(P)-binding Rossmann-like Domain"/>
    <property type="match status" value="1"/>
</dbReference>
<evidence type="ECO:0000313" key="4">
    <source>
        <dbReference type="Proteomes" id="UP000007110"/>
    </source>
</evidence>
<dbReference type="GO" id="GO:0005829">
    <property type="term" value="C:cytosol"/>
    <property type="evidence" value="ECO:0000318"/>
    <property type="project" value="GO_Central"/>
</dbReference>
<evidence type="ECO:0000256" key="2">
    <source>
        <dbReference type="ARBA" id="ARBA00023002"/>
    </source>
</evidence>
<protein>
    <submittedName>
        <fullName evidence="3">Uncharacterized protein</fullName>
    </submittedName>
</protein>
<organism evidence="3 4">
    <name type="scientific">Strongylocentrotus purpuratus</name>
    <name type="common">Purple sea urchin</name>
    <dbReference type="NCBI Taxonomy" id="7668"/>
    <lineage>
        <taxon>Eukaryota</taxon>
        <taxon>Metazoa</taxon>
        <taxon>Echinodermata</taxon>
        <taxon>Eleutherozoa</taxon>
        <taxon>Echinozoa</taxon>
        <taxon>Echinoidea</taxon>
        <taxon>Euechinoidea</taxon>
        <taxon>Echinacea</taxon>
        <taxon>Camarodonta</taxon>
        <taxon>Echinidea</taxon>
        <taxon>Strongylocentrotidae</taxon>
        <taxon>Strongylocentrotus</taxon>
    </lineage>
</organism>
<accession>A0A7M7HKX9</accession>
<keyword evidence="2" id="KW-0560">Oxidoreductase</keyword>
<keyword evidence="4" id="KW-1185">Reference proteome</keyword>
<dbReference type="InterPro" id="IPR036291">
    <property type="entry name" value="NAD(P)-bd_dom_sf"/>
</dbReference>
<sequence length="166" mass="19045">MKSQRSGRIVNISSIGGFAGFPFYELYGSSKFALEGFSESLAMICRRFNIWVTAVQPGPTATKVENNPDITDDLLAQMDDERVDPETRKYFCDRVKMRRDVLKNISQPVEEVVDVIERIIDDEKPLLRYQTNEASREMARVRSQDPTGDAWIENKLMTGFFHDVND</sequence>
<dbReference type="Pfam" id="PF00106">
    <property type="entry name" value="adh_short"/>
    <property type="match status" value="1"/>
</dbReference>
<dbReference type="AlphaFoldDB" id="A0A7M7HKX9"/>
<dbReference type="PRINTS" id="PR00081">
    <property type="entry name" value="GDHRDH"/>
</dbReference>
<proteinExistence type="inferred from homology"/>
<dbReference type="EnsemblMetazoa" id="XM_011678556">
    <property type="protein sequence ID" value="XP_011676858"/>
    <property type="gene ID" value="LOC591006"/>
</dbReference>
<dbReference type="InParanoid" id="A0A7M7HKX9"/>
<reference evidence="4" key="1">
    <citation type="submission" date="2015-02" db="EMBL/GenBank/DDBJ databases">
        <title>Genome sequencing for Strongylocentrotus purpuratus.</title>
        <authorList>
            <person name="Murali S."/>
            <person name="Liu Y."/>
            <person name="Vee V."/>
            <person name="English A."/>
            <person name="Wang M."/>
            <person name="Skinner E."/>
            <person name="Han Y."/>
            <person name="Muzny D.M."/>
            <person name="Worley K.C."/>
            <person name="Gibbs R.A."/>
        </authorList>
    </citation>
    <scope>NUCLEOTIDE SEQUENCE</scope>
</reference>
<dbReference type="InterPro" id="IPR002347">
    <property type="entry name" value="SDR_fam"/>
</dbReference>
<dbReference type="PANTHER" id="PTHR43391">
    <property type="entry name" value="RETINOL DEHYDROGENASE-RELATED"/>
    <property type="match status" value="1"/>
</dbReference>
<evidence type="ECO:0000256" key="1">
    <source>
        <dbReference type="ARBA" id="ARBA00006484"/>
    </source>
</evidence>
<dbReference type="InterPro" id="IPR020904">
    <property type="entry name" value="Sc_DH/Rdtase_CS"/>
</dbReference>
<dbReference type="PANTHER" id="PTHR43391:SF86">
    <property type="entry name" value="SHORT-CHAIN DEHYDROGENASE_REDUCTASE FAMILY PROTEIN"/>
    <property type="match status" value="1"/>
</dbReference>
<reference evidence="3" key="2">
    <citation type="submission" date="2021-01" db="UniProtKB">
        <authorList>
            <consortium name="EnsemblMetazoa"/>
        </authorList>
    </citation>
    <scope>IDENTIFICATION</scope>
</reference>
<evidence type="ECO:0000313" key="3">
    <source>
        <dbReference type="EnsemblMetazoa" id="XP_011676858"/>
    </source>
</evidence>
<dbReference type="SUPFAM" id="SSF51735">
    <property type="entry name" value="NAD(P)-binding Rossmann-fold domains"/>
    <property type="match status" value="1"/>
</dbReference>
<dbReference type="KEGG" id="spu:591006"/>
<dbReference type="GeneID" id="591006"/>
<dbReference type="Proteomes" id="UP000007110">
    <property type="component" value="Unassembled WGS sequence"/>
</dbReference>
<comment type="similarity">
    <text evidence="1">Belongs to the short-chain dehydrogenases/reductases (SDR) family.</text>
</comment>
<dbReference type="PROSITE" id="PS00061">
    <property type="entry name" value="ADH_SHORT"/>
    <property type="match status" value="1"/>
</dbReference>
<dbReference type="PRINTS" id="PR00080">
    <property type="entry name" value="SDRFAMILY"/>
</dbReference>
<dbReference type="OrthoDB" id="47007at2759"/>
<dbReference type="RefSeq" id="XP_011676858.1">
    <property type="nucleotide sequence ID" value="XM_011678556.2"/>
</dbReference>
<dbReference type="GO" id="GO:0016491">
    <property type="term" value="F:oxidoreductase activity"/>
    <property type="evidence" value="ECO:0000318"/>
    <property type="project" value="GO_Central"/>
</dbReference>
<name>A0A7M7HKX9_STRPU</name>